<dbReference type="OrthoDB" id="2362069at2"/>
<evidence type="ECO:0008006" key="3">
    <source>
        <dbReference type="Google" id="ProtNLM"/>
    </source>
</evidence>
<organism evidence="1 2">
    <name type="scientific">Tetzosporium hominis</name>
    <dbReference type="NCBI Taxonomy" id="2020506"/>
    <lineage>
        <taxon>Bacteria</taxon>
        <taxon>Bacillati</taxon>
        <taxon>Bacillota</taxon>
        <taxon>Bacilli</taxon>
        <taxon>Bacillales</taxon>
        <taxon>Caryophanaceae</taxon>
        <taxon>Tetzosporium</taxon>
    </lineage>
</organism>
<dbReference type="Proteomes" id="UP000217065">
    <property type="component" value="Unassembled WGS sequence"/>
</dbReference>
<dbReference type="InterPro" id="IPR008767">
    <property type="entry name" value="Phage_SPP1_head-tail_adaptor"/>
</dbReference>
<accession>A0A264W1M1</accession>
<comment type="caution">
    <text evidence="1">The sequence shown here is derived from an EMBL/GenBank/DDBJ whole genome shotgun (WGS) entry which is preliminary data.</text>
</comment>
<evidence type="ECO:0000313" key="2">
    <source>
        <dbReference type="Proteomes" id="UP000217065"/>
    </source>
</evidence>
<evidence type="ECO:0000313" key="1">
    <source>
        <dbReference type="EMBL" id="OZS77454.1"/>
    </source>
</evidence>
<name>A0A264W1M1_9BACL</name>
<dbReference type="AlphaFoldDB" id="A0A264W1M1"/>
<proteinExistence type="predicted"/>
<gene>
    <name evidence="1" type="ORF">CF394_11270</name>
</gene>
<protein>
    <recommendedName>
        <fullName evidence="3">Phage head-tail adapter protein</fullName>
    </recommendedName>
</protein>
<reference evidence="1 2" key="1">
    <citation type="submission" date="2017-07" db="EMBL/GenBank/DDBJ databases">
        <title>Tetzosporium hominis gen.nov. sp.nov.</title>
        <authorList>
            <person name="Tetz G."/>
            <person name="Tetz V."/>
        </authorList>
    </citation>
    <scope>NUCLEOTIDE SEQUENCE [LARGE SCALE GENOMIC DNA]</scope>
    <source>
        <strain evidence="1 2">VT-49</strain>
    </source>
</reference>
<dbReference type="NCBIfam" id="TIGR01563">
    <property type="entry name" value="gp16_SPP1"/>
    <property type="match status" value="1"/>
</dbReference>
<keyword evidence="2" id="KW-1185">Reference proteome</keyword>
<dbReference type="RefSeq" id="WP_094943758.1">
    <property type="nucleotide sequence ID" value="NZ_NOKQ01000230.1"/>
</dbReference>
<sequence>MIGSPYNDGMMSYGSTTPLYNDTRRKIGEDFREDGRFVFDEKSVREQDYQLIDSSASTLDIKIETPYPLHLENTDFVSKEVRIRGIRYSVLKVDKDRNKPALFWYLQKEGLVNE</sequence>
<dbReference type="EMBL" id="NOKQ01000230">
    <property type="protein sequence ID" value="OZS77454.1"/>
    <property type="molecule type" value="Genomic_DNA"/>
</dbReference>